<protein>
    <submittedName>
        <fullName evidence="1">Uncharacterized protein</fullName>
    </submittedName>
</protein>
<name>A0A8S5LID2_9CAUD</name>
<evidence type="ECO:0000313" key="1">
    <source>
        <dbReference type="EMBL" id="DAD69734.1"/>
    </source>
</evidence>
<organism evidence="1">
    <name type="scientific">Myoviridae sp. ctFCq8</name>
    <dbReference type="NCBI Taxonomy" id="2827605"/>
    <lineage>
        <taxon>Viruses</taxon>
        <taxon>Duplodnaviria</taxon>
        <taxon>Heunggongvirae</taxon>
        <taxon>Uroviricota</taxon>
        <taxon>Caudoviricetes</taxon>
    </lineage>
</organism>
<dbReference type="EMBL" id="BK015854">
    <property type="protein sequence ID" value="DAD69734.1"/>
    <property type="molecule type" value="Genomic_DNA"/>
</dbReference>
<proteinExistence type="predicted"/>
<accession>A0A8S5LID2</accession>
<sequence>MHHDIRPPSPLHFVFSFIFTQALLSPCPLPSFSLANCPPIPRGLPRGTCPPAESPSAHRGILPYKPYLCIPQGLGGSHPTLKGRAFQRINDNDAKIRYP</sequence>
<reference evidence="1" key="1">
    <citation type="journal article" date="2021" name="Proc. Natl. Acad. Sci. U.S.A.">
        <title>A Catalog of Tens of Thousands of Viruses from Human Metagenomes Reveals Hidden Associations with Chronic Diseases.</title>
        <authorList>
            <person name="Tisza M.J."/>
            <person name="Buck C.B."/>
        </authorList>
    </citation>
    <scope>NUCLEOTIDE SEQUENCE</scope>
    <source>
        <strain evidence="1">CtFCq8</strain>
    </source>
</reference>